<dbReference type="OrthoDB" id="9790530at2"/>
<dbReference type="InterPro" id="IPR012337">
    <property type="entry name" value="RNaseH-like_sf"/>
</dbReference>
<reference evidence="3" key="1">
    <citation type="submission" date="2016-11" db="EMBL/GenBank/DDBJ databases">
        <title>Dehalogenimonas formicexedens sp. nov., a chlorinated alkane respiring bacterium isolated from contaminated groundwater.</title>
        <authorList>
            <person name="Key T.A."/>
            <person name="Bowman K.S."/>
            <person name="Lee I."/>
            <person name="Chun J."/>
            <person name="Albuquerque L."/>
            <person name="da Costa M.S."/>
            <person name="Rainey F.A."/>
            <person name="Moe W.M."/>
        </authorList>
    </citation>
    <scope>NUCLEOTIDE SEQUENCE [LARGE SCALE GENOMIC DNA]</scope>
    <source>
        <strain evidence="3">NSZ-14</strain>
    </source>
</reference>
<evidence type="ECO:0000313" key="3">
    <source>
        <dbReference type="Proteomes" id="UP000185934"/>
    </source>
</evidence>
<dbReference type="PANTHER" id="PTHR38462:SF1">
    <property type="entry name" value="YPRB RIBONUCLEASE H-LIKE DOMAIN-CONTAINING PROTEIN"/>
    <property type="match status" value="1"/>
</dbReference>
<dbReference type="Proteomes" id="UP000185934">
    <property type="component" value="Chromosome"/>
</dbReference>
<dbReference type="Gene3D" id="3.30.420.10">
    <property type="entry name" value="Ribonuclease H-like superfamily/Ribonuclease H"/>
    <property type="match status" value="1"/>
</dbReference>
<dbReference type="PANTHER" id="PTHR38462">
    <property type="entry name" value="EXONUCLEASE-LIKE PROTEIN"/>
    <property type="match status" value="1"/>
</dbReference>
<evidence type="ECO:0000313" key="2">
    <source>
        <dbReference type="EMBL" id="APV44020.1"/>
    </source>
</evidence>
<dbReference type="EMBL" id="CP018258">
    <property type="protein sequence ID" value="APV44020.1"/>
    <property type="molecule type" value="Genomic_DNA"/>
</dbReference>
<dbReference type="AlphaFoldDB" id="A0A1P8F6F4"/>
<dbReference type="STRING" id="1839801.Dform_00665"/>
<dbReference type="Pfam" id="PF13482">
    <property type="entry name" value="RNase_H_2"/>
    <property type="match status" value="1"/>
</dbReference>
<sequence length="164" mass="18751">MTGKCEAYLDIETTGLSPEHCPITVVGIHRCTGNFEEFIQLVGDQITPENLLQALDEVETIYTFNGERFDLPYIKTRLGVDLVEEGFTHCDLMHRCHRKGLRGGLKKIEVALGIGRNLPGVNGYHAVRLWWQYVNDYDQEALNSLLEYNKEDTINLKTLRLLIE</sequence>
<evidence type="ECO:0000259" key="1">
    <source>
        <dbReference type="Pfam" id="PF13482"/>
    </source>
</evidence>
<protein>
    <recommendedName>
        <fullName evidence="1">YprB ribonuclease H-like domain-containing protein</fullName>
    </recommendedName>
</protein>
<feature type="domain" description="YprB ribonuclease H-like" evidence="1">
    <location>
        <begin position="7"/>
        <end position="160"/>
    </location>
</feature>
<dbReference type="InterPro" id="IPR036397">
    <property type="entry name" value="RNaseH_sf"/>
</dbReference>
<gene>
    <name evidence="2" type="ORF">Dform_00665</name>
</gene>
<organism evidence="2 3">
    <name type="scientific">Dehalogenimonas formicexedens</name>
    <dbReference type="NCBI Taxonomy" id="1839801"/>
    <lineage>
        <taxon>Bacteria</taxon>
        <taxon>Bacillati</taxon>
        <taxon>Chloroflexota</taxon>
        <taxon>Dehalococcoidia</taxon>
        <taxon>Dehalococcoidales</taxon>
        <taxon>Dehalococcoidaceae</taxon>
        <taxon>Dehalogenimonas</taxon>
    </lineage>
</organism>
<keyword evidence="3" id="KW-1185">Reference proteome</keyword>
<proteinExistence type="predicted"/>
<dbReference type="GO" id="GO:0003676">
    <property type="term" value="F:nucleic acid binding"/>
    <property type="evidence" value="ECO:0007669"/>
    <property type="project" value="InterPro"/>
</dbReference>
<accession>A0A1P8F6F4</accession>
<dbReference type="SUPFAM" id="SSF53098">
    <property type="entry name" value="Ribonuclease H-like"/>
    <property type="match status" value="1"/>
</dbReference>
<dbReference type="InterPro" id="IPR038720">
    <property type="entry name" value="YprB_RNase_H-like_dom"/>
</dbReference>
<name>A0A1P8F6F4_9CHLR</name>
<dbReference type="KEGG" id="dfo:Dform_00665"/>